<proteinExistence type="predicted"/>
<evidence type="ECO:0008006" key="4">
    <source>
        <dbReference type="Google" id="ProtNLM"/>
    </source>
</evidence>
<keyword evidence="1" id="KW-0732">Signal</keyword>
<dbReference type="Proteomes" id="UP001597511">
    <property type="component" value="Unassembled WGS sequence"/>
</dbReference>
<dbReference type="PROSITE" id="PS00496">
    <property type="entry name" value="PII_GLNB_UMP"/>
    <property type="match status" value="1"/>
</dbReference>
<feature type="signal peptide" evidence="1">
    <location>
        <begin position="1"/>
        <end position="22"/>
    </location>
</feature>
<sequence length="252" mass="27647">MNKIFKPVFLLLACCFTLMLNGQFKKGTKLVNAGIGSALFHSSTIDYGQPVDVGGILNTQASIKNFDIKLAPGFGWFVTPQVAVGGRIGLNYLSAKRNDKDQNSGNIYSKDNSSSFFADLNAFSRYYFTTEKTWLPFAEATAGLGFGSSKGDGFFYKGSEYKDVTDTKSSGDFAINAGLLVGITKMLGKQVGLDIAAGYKYTRYKNEVRKTTERDVNMDGSIDETLRNLTTQKSNRHGLQISVGLQIFLHKN</sequence>
<reference evidence="3" key="1">
    <citation type="journal article" date="2019" name="Int. J. Syst. Evol. Microbiol.">
        <title>The Global Catalogue of Microorganisms (GCM) 10K type strain sequencing project: providing services to taxonomists for standard genome sequencing and annotation.</title>
        <authorList>
            <consortium name="The Broad Institute Genomics Platform"/>
            <consortium name="The Broad Institute Genome Sequencing Center for Infectious Disease"/>
            <person name="Wu L."/>
            <person name="Ma J."/>
        </authorList>
    </citation>
    <scope>NUCLEOTIDE SEQUENCE [LARGE SCALE GENOMIC DNA]</scope>
    <source>
        <strain evidence="3">KCTC 23299</strain>
    </source>
</reference>
<feature type="chain" id="PRO_5046480467" description="Outer membrane protein beta-barrel domain-containing protein" evidence="1">
    <location>
        <begin position="23"/>
        <end position="252"/>
    </location>
</feature>
<dbReference type="RefSeq" id="WP_386095637.1">
    <property type="nucleotide sequence ID" value="NZ_JBHUOZ010000001.1"/>
</dbReference>
<name>A0ABW6A3C7_9BACT</name>
<gene>
    <name evidence="2" type="ORF">ACFS6H_04475</name>
</gene>
<organism evidence="2 3">
    <name type="scientific">Terrimonas rubra</name>
    <dbReference type="NCBI Taxonomy" id="1035890"/>
    <lineage>
        <taxon>Bacteria</taxon>
        <taxon>Pseudomonadati</taxon>
        <taxon>Bacteroidota</taxon>
        <taxon>Chitinophagia</taxon>
        <taxon>Chitinophagales</taxon>
        <taxon>Chitinophagaceae</taxon>
        <taxon>Terrimonas</taxon>
    </lineage>
</organism>
<accession>A0ABW6A3C7</accession>
<dbReference type="InterPro" id="IPR002332">
    <property type="entry name" value="N-reg_PII_urydylation_site"/>
</dbReference>
<dbReference type="EMBL" id="JBHUOZ010000001">
    <property type="protein sequence ID" value="MFD2918955.1"/>
    <property type="molecule type" value="Genomic_DNA"/>
</dbReference>
<comment type="caution">
    <text evidence="2">The sequence shown here is derived from an EMBL/GenBank/DDBJ whole genome shotgun (WGS) entry which is preliminary data.</text>
</comment>
<keyword evidence="3" id="KW-1185">Reference proteome</keyword>
<evidence type="ECO:0000313" key="2">
    <source>
        <dbReference type="EMBL" id="MFD2918955.1"/>
    </source>
</evidence>
<protein>
    <recommendedName>
        <fullName evidence="4">Outer membrane protein beta-barrel domain-containing protein</fullName>
    </recommendedName>
</protein>
<evidence type="ECO:0000313" key="3">
    <source>
        <dbReference type="Proteomes" id="UP001597511"/>
    </source>
</evidence>
<evidence type="ECO:0000256" key="1">
    <source>
        <dbReference type="SAM" id="SignalP"/>
    </source>
</evidence>